<dbReference type="InterPro" id="IPR005119">
    <property type="entry name" value="LysR_subst-bd"/>
</dbReference>
<dbReference type="PANTHER" id="PTHR30537">
    <property type="entry name" value="HTH-TYPE TRANSCRIPTIONAL REGULATOR"/>
    <property type="match status" value="1"/>
</dbReference>
<dbReference type="GO" id="GO:0006351">
    <property type="term" value="P:DNA-templated transcription"/>
    <property type="evidence" value="ECO:0007669"/>
    <property type="project" value="TreeGrafter"/>
</dbReference>
<dbReference type="SUPFAM" id="SSF46785">
    <property type="entry name" value="Winged helix' DNA-binding domain"/>
    <property type="match status" value="1"/>
</dbReference>
<protein>
    <submittedName>
        <fullName evidence="6">HTH-type transcriptional regulator dsdC</fullName>
    </submittedName>
</protein>
<dbReference type="Proteomes" id="UP000018211">
    <property type="component" value="Unassembled WGS sequence"/>
</dbReference>
<dbReference type="InterPro" id="IPR011781">
    <property type="entry name" value="DsdC"/>
</dbReference>
<dbReference type="PRINTS" id="PR00039">
    <property type="entry name" value="HTHLYSR"/>
</dbReference>
<accession>A0AAV2VTM0</accession>
<dbReference type="PROSITE" id="PS50931">
    <property type="entry name" value="HTH_LYSR"/>
    <property type="match status" value="1"/>
</dbReference>
<gene>
    <name evidence="6" type="primary">dsdC</name>
    <name evidence="6" type="ORF">VIBNISOn1_450043</name>
</gene>
<dbReference type="Pfam" id="PF03466">
    <property type="entry name" value="LysR_substrate"/>
    <property type="match status" value="1"/>
</dbReference>
<dbReference type="AlphaFoldDB" id="A0AAV2VTM0"/>
<evidence type="ECO:0000313" key="7">
    <source>
        <dbReference type="Proteomes" id="UP000018211"/>
    </source>
</evidence>
<dbReference type="SUPFAM" id="SSF53850">
    <property type="entry name" value="Periplasmic binding protein-like II"/>
    <property type="match status" value="1"/>
</dbReference>
<comment type="similarity">
    <text evidence="1">Belongs to the LysR transcriptional regulatory family.</text>
</comment>
<keyword evidence="3" id="KW-0238">DNA-binding</keyword>
<dbReference type="InterPro" id="IPR036388">
    <property type="entry name" value="WH-like_DNA-bd_sf"/>
</dbReference>
<dbReference type="EMBL" id="CAOF01000137">
    <property type="protein sequence ID" value="CCO48080.1"/>
    <property type="molecule type" value="Genomic_DNA"/>
</dbReference>
<dbReference type="GO" id="GO:0003700">
    <property type="term" value="F:DNA-binding transcription factor activity"/>
    <property type="evidence" value="ECO:0007669"/>
    <property type="project" value="InterPro"/>
</dbReference>
<keyword evidence="4" id="KW-0804">Transcription</keyword>
<dbReference type="PANTHER" id="PTHR30537:SF32">
    <property type="entry name" value="HTH-TYPE TRANSCRIPTIONAL REGULATOR DSDC"/>
    <property type="match status" value="1"/>
</dbReference>
<evidence type="ECO:0000256" key="1">
    <source>
        <dbReference type="ARBA" id="ARBA00009437"/>
    </source>
</evidence>
<evidence type="ECO:0000256" key="4">
    <source>
        <dbReference type="ARBA" id="ARBA00023163"/>
    </source>
</evidence>
<dbReference type="FunFam" id="1.10.10.10:FF:000038">
    <property type="entry name" value="Glycine cleavage system transcriptional activator"/>
    <property type="match status" value="1"/>
</dbReference>
<evidence type="ECO:0000313" key="6">
    <source>
        <dbReference type="EMBL" id="CCO48080.1"/>
    </source>
</evidence>
<dbReference type="NCBIfam" id="TIGR02036">
    <property type="entry name" value="dsdC"/>
    <property type="match status" value="1"/>
</dbReference>
<dbReference type="NCBIfam" id="NF007491">
    <property type="entry name" value="PRK10086.1"/>
    <property type="match status" value="1"/>
</dbReference>
<dbReference type="InterPro" id="IPR058163">
    <property type="entry name" value="LysR-type_TF_proteobact-type"/>
</dbReference>
<sequence>MERYVYTKQDRFSKQQTLSSTQLSKLHTFEAAARHGSFSLAAKELSVTPSAVSHKMTKLEEELGIALFHRVSRKISLTEEGERMYQSVRSTLFALNQELLDIKAGDISGTLTVYSRPSFAQCWLVPRLKDFKQRYPAIEIKILTGNETIHLKGYGIDVAIYFDDKKPSNLQCTDILSESVFPVCSPEYADQNDLFNRPQNLERVTLLHDDQAWDIDSGRSEWEEWASANQVHLSSSSQPSMSFDRSDLALFAAMHHSGVAMGRKHLVQSMLDSGTLVAPFEDTEVACKQKYYAVNEPDNTPKKVTLFLEWLKEQTSHR</sequence>
<dbReference type="Gene3D" id="3.40.190.10">
    <property type="entry name" value="Periplasmic binding protein-like II"/>
    <property type="match status" value="2"/>
</dbReference>
<dbReference type="Pfam" id="PF00126">
    <property type="entry name" value="HTH_1"/>
    <property type="match status" value="1"/>
</dbReference>
<proteinExistence type="inferred from homology"/>
<evidence type="ECO:0000259" key="5">
    <source>
        <dbReference type="PROSITE" id="PS50931"/>
    </source>
</evidence>
<dbReference type="GO" id="GO:0043565">
    <property type="term" value="F:sequence-specific DNA binding"/>
    <property type="evidence" value="ECO:0007669"/>
    <property type="project" value="TreeGrafter"/>
</dbReference>
<dbReference type="InterPro" id="IPR000847">
    <property type="entry name" value="LysR_HTH_N"/>
</dbReference>
<name>A0AAV2VTM0_9VIBR</name>
<dbReference type="InterPro" id="IPR036390">
    <property type="entry name" value="WH_DNA-bd_sf"/>
</dbReference>
<dbReference type="Gene3D" id="1.10.10.10">
    <property type="entry name" value="Winged helix-like DNA-binding domain superfamily/Winged helix DNA-binding domain"/>
    <property type="match status" value="1"/>
</dbReference>
<evidence type="ECO:0000256" key="2">
    <source>
        <dbReference type="ARBA" id="ARBA00023015"/>
    </source>
</evidence>
<organism evidence="6 7">
    <name type="scientific">Vibrio nigripulchritudo SOn1</name>
    <dbReference type="NCBI Taxonomy" id="1238450"/>
    <lineage>
        <taxon>Bacteria</taxon>
        <taxon>Pseudomonadati</taxon>
        <taxon>Pseudomonadota</taxon>
        <taxon>Gammaproteobacteria</taxon>
        <taxon>Vibrionales</taxon>
        <taxon>Vibrionaceae</taxon>
        <taxon>Vibrio</taxon>
    </lineage>
</organism>
<evidence type="ECO:0000256" key="3">
    <source>
        <dbReference type="ARBA" id="ARBA00023125"/>
    </source>
</evidence>
<feature type="domain" description="HTH lysR-type" evidence="5">
    <location>
        <begin position="21"/>
        <end position="78"/>
    </location>
</feature>
<comment type="caution">
    <text evidence="6">The sequence shown here is derived from an EMBL/GenBank/DDBJ whole genome shotgun (WGS) entry which is preliminary data.</text>
</comment>
<reference evidence="6 7" key="1">
    <citation type="journal article" date="2013" name="ISME J.">
        <title>Comparative genomics of pathogenic lineages of Vibrio nigripulchritudo identifies virulence-associated traits.</title>
        <authorList>
            <person name="Goudenege D."/>
            <person name="Labreuche Y."/>
            <person name="Krin E."/>
            <person name="Ansquer D."/>
            <person name="Mangenot S."/>
            <person name="Calteau A."/>
            <person name="Medigue C."/>
            <person name="Mazel D."/>
            <person name="Polz M.F."/>
            <person name="Le Roux F."/>
        </authorList>
    </citation>
    <scope>NUCLEOTIDE SEQUENCE [LARGE SCALE GENOMIC DNA]</scope>
    <source>
        <strain evidence="6 7">SOn1</strain>
    </source>
</reference>
<keyword evidence="2" id="KW-0805">Transcription regulation</keyword>
<dbReference type="CDD" id="cd08432">
    <property type="entry name" value="PBP2_GcdR_TrpI_HvrB_AmpR_like"/>
    <property type="match status" value="1"/>
</dbReference>